<keyword evidence="5" id="KW-1185">Reference proteome</keyword>
<dbReference type="Pfam" id="PF03195">
    <property type="entry name" value="LOB"/>
    <property type="match status" value="1"/>
</dbReference>
<dbReference type="AlphaFoldDB" id="A0A7J7NHQ8"/>
<evidence type="ECO:0000256" key="1">
    <source>
        <dbReference type="ARBA" id="ARBA00005474"/>
    </source>
</evidence>
<dbReference type="PROSITE" id="PS50891">
    <property type="entry name" value="LOB"/>
    <property type="match status" value="1"/>
</dbReference>
<dbReference type="PANTHER" id="PTHR31301:SF68">
    <property type="entry name" value="LOB DOMAIN-CONTAINING PROTEIN 32-RELATED"/>
    <property type="match status" value="1"/>
</dbReference>
<comment type="caution">
    <text evidence="4">The sequence shown here is derived from an EMBL/GenBank/DDBJ whole genome shotgun (WGS) entry which is preliminary data.</text>
</comment>
<dbReference type="InterPro" id="IPR004883">
    <property type="entry name" value="LOB"/>
</dbReference>
<name>A0A7J7NHQ8_9MAGN</name>
<sequence length="313" mass="34888">MASSNSPCAACKFLRRKCTQECVFAPYFPPDQPQKFANVHKVFGASNVAKLLNELNPTQREDAVNSLAYEAEARLRDPIYGCVGHISILQTKLKQIQHELFNARKELCTFVGPAGMIPVAQQHQAVQQAHAQQMMNPFEISGMGLGMPPQSQIMIQQQQQQQQQMYEAQQMAAMVAAREQQELLRNYEHHQQQQQQQELLRFTSGGFDINNGASTSGFNLNNGASTSGFNLNSGASVSGFNLPNDDLTIPMLPSYDNLFQPIHDQNDEHDSRQQEQQLQLHNQEPNPEVQLQSQTQQRAGSADEHAGGIDPTS</sequence>
<protein>
    <recommendedName>
        <fullName evidence="3">LOB domain-containing protein</fullName>
    </recommendedName>
</protein>
<dbReference type="Proteomes" id="UP000541444">
    <property type="component" value="Unassembled WGS sequence"/>
</dbReference>
<accession>A0A7J7NHQ8</accession>
<dbReference type="EMBL" id="JACGCM010000786">
    <property type="protein sequence ID" value="KAF6166540.1"/>
    <property type="molecule type" value="Genomic_DNA"/>
</dbReference>
<proteinExistence type="inferred from homology"/>
<feature type="compositionally biased region" description="Basic and acidic residues" evidence="2">
    <location>
        <begin position="264"/>
        <end position="273"/>
    </location>
</feature>
<reference evidence="4 5" key="1">
    <citation type="journal article" date="2020" name="IScience">
        <title>Genome Sequencing of the Endangered Kingdonia uniflora (Circaeasteraceae, Ranunculales) Reveals Potential Mechanisms of Evolutionary Specialization.</title>
        <authorList>
            <person name="Sun Y."/>
            <person name="Deng T."/>
            <person name="Zhang A."/>
            <person name="Moore M.J."/>
            <person name="Landis J.B."/>
            <person name="Lin N."/>
            <person name="Zhang H."/>
            <person name="Zhang X."/>
            <person name="Huang J."/>
            <person name="Zhang X."/>
            <person name="Sun H."/>
            <person name="Wang H."/>
        </authorList>
    </citation>
    <scope>NUCLEOTIDE SEQUENCE [LARGE SCALE GENOMIC DNA]</scope>
    <source>
        <strain evidence="4">TB1705</strain>
        <tissue evidence="4">Leaf</tissue>
    </source>
</reference>
<comment type="similarity">
    <text evidence="1">Belongs to the LOB domain-containing protein family.</text>
</comment>
<feature type="compositionally biased region" description="Polar residues" evidence="2">
    <location>
        <begin position="289"/>
        <end position="299"/>
    </location>
</feature>
<feature type="compositionally biased region" description="Low complexity" evidence="2">
    <location>
        <begin position="274"/>
        <end position="287"/>
    </location>
</feature>
<evidence type="ECO:0000259" key="3">
    <source>
        <dbReference type="PROSITE" id="PS50891"/>
    </source>
</evidence>
<evidence type="ECO:0000256" key="2">
    <source>
        <dbReference type="SAM" id="MobiDB-lite"/>
    </source>
</evidence>
<dbReference type="PANTHER" id="PTHR31301">
    <property type="entry name" value="LOB DOMAIN-CONTAINING PROTEIN 4-RELATED"/>
    <property type="match status" value="1"/>
</dbReference>
<organism evidence="4 5">
    <name type="scientific">Kingdonia uniflora</name>
    <dbReference type="NCBI Taxonomy" id="39325"/>
    <lineage>
        <taxon>Eukaryota</taxon>
        <taxon>Viridiplantae</taxon>
        <taxon>Streptophyta</taxon>
        <taxon>Embryophyta</taxon>
        <taxon>Tracheophyta</taxon>
        <taxon>Spermatophyta</taxon>
        <taxon>Magnoliopsida</taxon>
        <taxon>Ranunculales</taxon>
        <taxon>Circaeasteraceae</taxon>
        <taxon>Kingdonia</taxon>
    </lineage>
</organism>
<evidence type="ECO:0000313" key="5">
    <source>
        <dbReference type="Proteomes" id="UP000541444"/>
    </source>
</evidence>
<feature type="region of interest" description="Disordered" evidence="2">
    <location>
        <begin position="258"/>
        <end position="313"/>
    </location>
</feature>
<feature type="domain" description="LOB" evidence="3">
    <location>
        <begin position="6"/>
        <end position="107"/>
    </location>
</feature>
<gene>
    <name evidence="4" type="ORF">GIB67_005402</name>
</gene>
<evidence type="ECO:0000313" key="4">
    <source>
        <dbReference type="EMBL" id="KAF6166540.1"/>
    </source>
</evidence>
<dbReference type="OrthoDB" id="772606at2759"/>